<dbReference type="EMBL" id="JAFNEN010000169">
    <property type="protein sequence ID" value="KAG8190990.1"/>
    <property type="molecule type" value="Genomic_DNA"/>
</dbReference>
<organism evidence="2 3">
    <name type="scientific">Oedothorax gibbosus</name>
    <dbReference type="NCBI Taxonomy" id="931172"/>
    <lineage>
        <taxon>Eukaryota</taxon>
        <taxon>Metazoa</taxon>
        <taxon>Ecdysozoa</taxon>
        <taxon>Arthropoda</taxon>
        <taxon>Chelicerata</taxon>
        <taxon>Arachnida</taxon>
        <taxon>Araneae</taxon>
        <taxon>Araneomorphae</taxon>
        <taxon>Entelegynae</taxon>
        <taxon>Araneoidea</taxon>
        <taxon>Linyphiidae</taxon>
        <taxon>Erigoninae</taxon>
        <taxon>Oedothorax</taxon>
    </lineage>
</organism>
<protein>
    <submittedName>
        <fullName evidence="2">Uncharacterized protein</fullName>
    </submittedName>
</protein>
<evidence type="ECO:0000313" key="3">
    <source>
        <dbReference type="Proteomes" id="UP000827092"/>
    </source>
</evidence>
<feature type="region of interest" description="Disordered" evidence="1">
    <location>
        <begin position="121"/>
        <end position="190"/>
    </location>
</feature>
<dbReference type="Proteomes" id="UP000827092">
    <property type="component" value="Unassembled WGS sequence"/>
</dbReference>
<dbReference type="AlphaFoldDB" id="A0AAV6V2T2"/>
<evidence type="ECO:0000256" key="1">
    <source>
        <dbReference type="SAM" id="MobiDB-lite"/>
    </source>
</evidence>
<reference evidence="2 3" key="1">
    <citation type="journal article" date="2022" name="Nat. Ecol. Evol.">
        <title>A masculinizing supergene underlies an exaggerated male reproductive morph in a spider.</title>
        <authorList>
            <person name="Hendrickx F."/>
            <person name="De Corte Z."/>
            <person name="Sonet G."/>
            <person name="Van Belleghem S.M."/>
            <person name="Kostlbacher S."/>
            <person name="Vangestel C."/>
        </authorList>
    </citation>
    <scope>NUCLEOTIDE SEQUENCE [LARGE SCALE GENOMIC DNA]</scope>
    <source>
        <strain evidence="2">W744_W776</strain>
    </source>
</reference>
<proteinExistence type="predicted"/>
<feature type="region of interest" description="Disordered" evidence="1">
    <location>
        <begin position="25"/>
        <end position="59"/>
    </location>
</feature>
<comment type="caution">
    <text evidence="2">The sequence shown here is derived from an EMBL/GenBank/DDBJ whole genome shotgun (WGS) entry which is preliminary data.</text>
</comment>
<keyword evidence="3" id="KW-1185">Reference proteome</keyword>
<accession>A0AAV6V2T2</accession>
<sequence>MGARRERASQMDVWSSHVQMLPAAPGCHPSQHTPHTGARGVPDSSGGCPQSESIPEHLGQPGGLAASLLLSGRRRCSCACGLRAGAAGGGVRARSGAGGVARLHARAQMRGMLRLQAAALRPHAHHHPHQKGASGALPPARGVDAGAGGDGERDAGAARAVRVPLRRAGGRLPAPTPHLPAGPVSLRVPSPPLPRAHTPLGPGRVRMHLPYTSRTVLHRIRLQPHNLQV</sequence>
<name>A0AAV6V2T2_9ARAC</name>
<evidence type="ECO:0000313" key="2">
    <source>
        <dbReference type="EMBL" id="KAG8190990.1"/>
    </source>
</evidence>
<gene>
    <name evidence="2" type="ORF">JTE90_010848</name>
</gene>